<dbReference type="Proteomes" id="UP000515125">
    <property type="component" value="Unplaced"/>
</dbReference>
<dbReference type="AlphaFoldDB" id="A0A6P6S0T2"/>
<reference evidence="3" key="1">
    <citation type="submission" date="2025-08" db="UniProtKB">
        <authorList>
            <consortium name="RefSeq"/>
        </authorList>
    </citation>
    <scope>IDENTIFICATION</scope>
</reference>
<feature type="non-terminal residue" evidence="3">
    <location>
        <position position="274"/>
    </location>
</feature>
<evidence type="ECO:0000256" key="1">
    <source>
        <dbReference type="SAM" id="MobiDB-lite"/>
    </source>
</evidence>
<feature type="region of interest" description="Disordered" evidence="1">
    <location>
        <begin position="190"/>
        <end position="274"/>
    </location>
</feature>
<dbReference type="OrthoDB" id="348575at2759"/>
<name>A0A6P6S0T2_9EIME</name>
<dbReference type="RefSeq" id="XP_026193718.1">
    <property type="nucleotide sequence ID" value="XM_026337933.1"/>
</dbReference>
<feature type="compositionally biased region" description="Low complexity" evidence="1">
    <location>
        <begin position="198"/>
        <end position="210"/>
    </location>
</feature>
<evidence type="ECO:0000313" key="2">
    <source>
        <dbReference type="Proteomes" id="UP000515125"/>
    </source>
</evidence>
<sequence length="274" mass="29263">MEEATAVLQSLLEDSGHEVTAITLSVELQVPLITARKLLYAHVQQRLQQGEPFFVSFAGTDEEGITLHRVLLSSPTMPPLECLYSAQLAAVGEAEGTEAAKGTISCCRKDGPRQLEVAHLSWQMECRALAAAFSSQLQLQQQKPQHQQQLFVPPFASVRLQRLMRRNTSRAATPAATVAAVAATAAAAARKAHSTLPKQQTQQKSQTAKAAPERSNTNRPEISQLKAKQPDINRMLQKRPTAKAAAAASSGTAAASPPAHEPSTAGASPQPPSQ</sequence>
<evidence type="ECO:0000313" key="3">
    <source>
        <dbReference type="RefSeq" id="XP_026193718.1"/>
    </source>
</evidence>
<feature type="compositionally biased region" description="Low complexity" evidence="1">
    <location>
        <begin position="242"/>
        <end position="258"/>
    </location>
</feature>
<dbReference type="GeneID" id="113147412"/>
<accession>A0A6P6S0T2</accession>
<keyword evidence="2" id="KW-1185">Reference proteome</keyword>
<gene>
    <name evidence="3" type="primary">LOC113147412</name>
</gene>
<protein>
    <submittedName>
        <fullName evidence="3">Uncharacterized protein LOC113147412</fullName>
    </submittedName>
</protein>
<organism evidence="2 3">
    <name type="scientific">Cyclospora cayetanensis</name>
    <dbReference type="NCBI Taxonomy" id="88456"/>
    <lineage>
        <taxon>Eukaryota</taxon>
        <taxon>Sar</taxon>
        <taxon>Alveolata</taxon>
        <taxon>Apicomplexa</taxon>
        <taxon>Conoidasida</taxon>
        <taxon>Coccidia</taxon>
        <taxon>Eucoccidiorida</taxon>
        <taxon>Eimeriorina</taxon>
        <taxon>Eimeriidae</taxon>
        <taxon>Cyclospora</taxon>
    </lineage>
</organism>
<proteinExistence type="predicted"/>